<protein>
    <submittedName>
        <fullName evidence="8">Recombination protein RecR</fullName>
    </submittedName>
</protein>
<comment type="caution">
    <text evidence="8">The sequence shown here is derived from an EMBL/GenBank/DDBJ whole genome shotgun (WGS) entry which is preliminary data.</text>
</comment>
<accession>A0A2M6WKU2</accession>
<evidence type="ECO:0000256" key="5">
    <source>
        <dbReference type="ARBA" id="ARBA00023172"/>
    </source>
</evidence>
<evidence type="ECO:0000256" key="1">
    <source>
        <dbReference type="ARBA" id="ARBA00022723"/>
    </source>
</evidence>
<dbReference type="Proteomes" id="UP000229112">
    <property type="component" value="Unassembled WGS sequence"/>
</dbReference>
<sequence>MINPIEQFAVFLQKLPSLGPRQAFRLALYISNMSSSEQLEFKKHLEKISSLKTCPMCFLKIVEACEICSDRNRSTGLVAIVEKETDKRSLENTGIFTGQYLLLGELNKDGILTTEHKRRLGSLKDREVKEVILALSPTVIGDVFFNQIKEYLNRLGIENVSGLARGITTGSDIEFADSDTLIESIKNRKK</sequence>
<dbReference type="GO" id="GO:0006310">
    <property type="term" value="P:DNA recombination"/>
    <property type="evidence" value="ECO:0007669"/>
    <property type="project" value="UniProtKB-KW"/>
</dbReference>
<keyword evidence="1" id="KW-0479">Metal-binding</keyword>
<dbReference type="SUPFAM" id="SSF111304">
    <property type="entry name" value="Recombination protein RecR"/>
    <property type="match status" value="1"/>
</dbReference>
<dbReference type="Gene3D" id="1.10.8.420">
    <property type="entry name" value="RecR Domain 1"/>
    <property type="match status" value="1"/>
</dbReference>
<dbReference type="InterPro" id="IPR023627">
    <property type="entry name" value="Rcmb_RecR"/>
</dbReference>
<dbReference type="GO" id="GO:0006281">
    <property type="term" value="P:DNA repair"/>
    <property type="evidence" value="ECO:0007669"/>
    <property type="project" value="UniProtKB-KW"/>
</dbReference>
<evidence type="ECO:0000256" key="3">
    <source>
        <dbReference type="ARBA" id="ARBA00022771"/>
    </source>
</evidence>
<organism evidence="8 9">
    <name type="scientific">Candidatus Harrisonbacteria bacterium CG10_big_fil_rev_8_21_14_0_10_38_8</name>
    <dbReference type="NCBI Taxonomy" id="1974582"/>
    <lineage>
        <taxon>Bacteria</taxon>
        <taxon>Candidatus Harrisoniibacteriota</taxon>
    </lineage>
</organism>
<dbReference type="AlphaFoldDB" id="A0A2M6WKU2"/>
<evidence type="ECO:0000313" key="8">
    <source>
        <dbReference type="EMBL" id="PIT93407.1"/>
    </source>
</evidence>
<dbReference type="Gene3D" id="3.40.1360.10">
    <property type="match status" value="1"/>
</dbReference>
<dbReference type="Pfam" id="PF13662">
    <property type="entry name" value="Toprim_4"/>
    <property type="match status" value="1"/>
</dbReference>
<evidence type="ECO:0000256" key="4">
    <source>
        <dbReference type="ARBA" id="ARBA00022833"/>
    </source>
</evidence>
<dbReference type="InterPro" id="IPR000093">
    <property type="entry name" value="DNA_Rcmb_RecR"/>
</dbReference>
<keyword evidence="4" id="KW-0862">Zinc</keyword>
<feature type="domain" description="Toprim" evidence="7">
    <location>
        <begin position="77"/>
        <end position="154"/>
    </location>
</feature>
<evidence type="ECO:0000256" key="6">
    <source>
        <dbReference type="ARBA" id="ARBA00023204"/>
    </source>
</evidence>
<gene>
    <name evidence="8" type="ORF">COU06_00345</name>
</gene>
<dbReference type="GO" id="GO:0008270">
    <property type="term" value="F:zinc ion binding"/>
    <property type="evidence" value="ECO:0007669"/>
    <property type="project" value="UniProtKB-KW"/>
</dbReference>
<keyword evidence="3" id="KW-0863">Zinc-finger</keyword>
<keyword evidence="2" id="KW-0227">DNA damage</keyword>
<evidence type="ECO:0000259" key="7">
    <source>
        <dbReference type="Pfam" id="PF13662"/>
    </source>
</evidence>
<reference evidence="9" key="1">
    <citation type="submission" date="2017-09" db="EMBL/GenBank/DDBJ databases">
        <title>Depth-based differentiation of microbial function through sediment-hosted aquifers and enrichment of novel symbionts in the deep terrestrial subsurface.</title>
        <authorList>
            <person name="Probst A.J."/>
            <person name="Ladd B."/>
            <person name="Jarett J.K."/>
            <person name="Geller-Mcgrath D.E."/>
            <person name="Sieber C.M.K."/>
            <person name="Emerson J.B."/>
            <person name="Anantharaman K."/>
            <person name="Thomas B.C."/>
            <person name="Malmstrom R."/>
            <person name="Stieglmeier M."/>
            <person name="Klingl A."/>
            <person name="Woyke T."/>
            <person name="Ryan C.M."/>
            <person name="Banfield J.F."/>
        </authorList>
    </citation>
    <scope>NUCLEOTIDE SEQUENCE [LARGE SCALE GENOMIC DNA]</scope>
</reference>
<dbReference type="PANTHER" id="PTHR30446:SF0">
    <property type="entry name" value="RECOMBINATION PROTEIN RECR"/>
    <property type="match status" value="1"/>
</dbReference>
<dbReference type="EMBL" id="PFAY01000002">
    <property type="protein sequence ID" value="PIT93407.1"/>
    <property type="molecule type" value="Genomic_DNA"/>
</dbReference>
<name>A0A2M6WKU2_9BACT</name>
<evidence type="ECO:0000313" key="9">
    <source>
        <dbReference type="Proteomes" id="UP000229112"/>
    </source>
</evidence>
<keyword evidence="5" id="KW-0233">DNA recombination</keyword>
<dbReference type="GO" id="GO:0003677">
    <property type="term" value="F:DNA binding"/>
    <property type="evidence" value="ECO:0007669"/>
    <property type="project" value="InterPro"/>
</dbReference>
<evidence type="ECO:0000256" key="2">
    <source>
        <dbReference type="ARBA" id="ARBA00022763"/>
    </source>
</evidence>
<proteinExistence type="predicted"/>
<dbReference type="InterPro" id="IPR006171">
    <property type="entry name" value="TOPRIM_dom"/>
</dbReference>
<dbReference type="PANTHER" id="PTHR30446">
    <property type="entry name" value="RECOMBINATION PROTEIN RECR"/>
    <property type="match status" value="1"/>
</dbReference>
<keyword evidence="6" id="KW-0234">DNA repair</keyword>